<evidence type="ECO:0000256" key="8">
    <source>
        <dbReference type="RuleBase" id="RU003557"/>
    </source>
</evidence>
<protein>
    <recommendedName>
        <fullName evidence="2">acetyl-CoA C-acetyltransferase</fullName>
        <ecNumber evidence="2">2.3.1.9</ecNumber>
    </recommendedName>
</protein>
<keyword evidence="3 8" id="KW-0808">Transferase</keyword>
<dbReference type="FunFam" id="3.40.47.10:FF:000007">
    <property type="entry name" value="acetyl-CoA acetyltransferase, mitochondrial"/>
    <property type="match status" value="1"/>
</dbReference>
<dbReference type="InterPro" id="IPR020617">
    <property type="entry name" value="Thiolase_C"/>
</dbReference>
<dbReference type="EC" id="2.3.1.9" evidence="2"/>
<dbReference type="GO" id="GO:0006635">
    <property type="term" value="P:fatty acid beta-oxidation"/>
    <property type="evidence" value="ECO:0007669"/>
    <property type="project" value="TreeGrafter"/>
</dbReference>
<evidence type="ECO:0000313" key="11">
    <source>
        <dbReference type="EMBL" id="RKP14853.1"/>
    </source>
</evidence>
<dbReference type="PANTHER" id="PTHR18919:SF156">
    <property type="entry name" value="ACETYL-COA ACETYLTRANSFERASE, MITOCHONDRIAL"/>
    <property type="match status" value="1"/>
</dbReference>
<accession>A0A4P9Y772</accession>
<evidence type="ECO:0000259" key="10">
    <source>
        <dbReference type="Pfam" id="PF02803"/>
    </source>
</evidence>
<evidence type="ECO:0000256" key="5">
    <source>
        <dbReference type="ARBA" id="ARBA00022958"/>
    </source>
</evidence>
<organism evidence="11 12">
    <name type="scientific">Piptocephalis cylindrospora</name>
    <dbReference type="NCBI Taxonomy" id="1907219"/>
    <lineage>
        <taxon>Eukaryota</taxon>
        <taxon>Fungi</taxon>
        <taxon>Fungi incertae sedis</taxon>
        <taxon>Zoopagomycota</taxon>
        <taxon>Zoopagomycotina</taxon>
        <taxon>Zoopagomycetes</taxon>
        <taxon>Zoopagales</taxon>
        <taxon>Piptocephalidaceae</taxon>
        <taxon>Piptocephalis</taxon>
    </lineage>
</organism>
<feature type="active site" description="Acyl-thioester intermediate" evidence="7">
    <location>
        <position position="94"/>
    </location>
</feature>
<dbReference type="Proteomes" id="UP000267251">
    <property type="component" value="Unassembled WGS sequence"/>
</dbReference>
<dbReference type="GO" id="GO:0005739">
    <property type="term" value="C:mitochondrion"/>
    <property type="evidence" value="ECO:0007669"/>
    <property type="project" value="TreeGrafter"/>
</dbReference>
<dbReference type="InterPro" id="IPR002155">
    <property type="entry name" value="Thiolase"/>
</dbReference>
<dbReference type="EMBL" id="KZ987783">
    <property type="protein sequence ID" value="RKP14853.1"/>
    <property type="molecule type" value="Genomic_DNA"/>
</dbReference>
<keyword evidence="4" id="KW-0479">Metal-binding</keyword>
<evidence type="ECO:0000256" key="2">
    <source>
        <dbReference type="ARBA" id="ARBA00012705"/>
    </source>
</evidence>
<dbReference type="Pfam" id="PF00108">
    <property type="entry name" value="Thiolase_N"/>
    <property type="match status" value="1"/>
</dbReference>
<evidence type="ECO:0000256" key="6">
    <source>
        <dbReference type="ARBA" id="ARBA00023315"/>
    </source>
</evidence>
<dbReference type="InterPro" id="IPR020613">
    <property type="entry name" value="Thiolase_CS"/>
</dbReference>
<dbReference type="PROSITE" id="PS00737">
    <property type="entry name" value="THIOLASE_2"/>
    <property type="match status" value="1"/>
</dbReference>
<evidence type="ECO:0000313" key="12">
    <source>
        <dbReference type="Proteomes" id="UP000267251"/>
    </source>
</evidence>
<dbReference type="GO" id="GO:0003985">
    <property type="term" value="F:acetyl-CoA C-acetyltransferase activity"/>
    <property type="evidence" value="ECO:0007669"/>
    <property type="project" value="UniProtKB-EC"/>
</dbReference>
<dbReference type="CDD" id="cd00751">
    <property type="entry name" value="thiolase"/>
    <property type="match status" value="1"/>
</dbReference>
<evidence type="ECO:0000259" key="9">
    <source>
        <dbReference type="Pfam" id="PF00108"/>
    </source>
</evidence>
<feature type="active site" description="Proton acceptor" evidence="7">
    <location>
        <position position="352"/>
    </location>
</feature>
<proteinExistence type="inferred from homology"/>
<dbReference type="AlphaFoldDB" id="A0A4P9Y772"/>
<feature type="domain" description="Thiolase C-terminal" evidence="10">
    <location>
        <begin position="273"/>
        <end position="393"/>
    </location>
</feature>
<dbReference type="NCBIfam" id="TIGR01930">
    <property type="entry name" value="AcCoA-C-Actrans"/>
    <property type="match status" value="1"/>
</dbReference>
<dbReference type="PANTHER" id="PTHR18919">
    <property type="entry name" value="ACETYL-COA C-ACYLTRANSFERASE"/>
    <property type="match status" value="1"/>
</dbReference>
<evidence type="ECO:0000256" key="3">
    <source>
        <dbReference type="ARBA" id="ARBA00022679"/>
    </source>
</evidence>
<feature type="domain" description="Thiolase N-terminal" evidence="9">
    <location>
        <begin position="10"/>
        <end position="264"/>
    </location>
</feature>
<dbReference type="Gene3D" id="3.40.47.10">
    <property type="match status" value="1"/>
</dbReference>
<keyword evidence="5" id="KW-0630">Potassium</keyword>
<dbReference type="OrthoDB" id="5404651at2759"/>
<dbReference type="Pfam" id="PF02803">
    <property type="entry name" value="Thiolase_C"/>
    <property type="match status" value="1"/>
</dbReference>
<dbReference type="GO" id="GO:0046872">
    <property type="term" value="F:metal ion binding"/>
    <property type="evidence" value="ECO:0007669"/>
    <property type="project" value="UniProtKB-KW"/>
</dbReference>
<dbReference type="PROSITE" id="PS00098">
    <property type="entry name" value="THIOLASE_1"/>
    <property type="match status" value="1"/>
</dbReference>
<keyword evidence="12" id="KW-1185">Reference proteome</keyword>
<dbReference type="SUPFAM" id="SSF53901">
    <property type="entry name" value="Thiolase-like"/>
    <property type="match status" value="2"/>
</dbReference>
<dbReference type="InterPro" id="IPR016039">
    <property type="entry name" value="Thiolase-like"/>
</dbReference>
<keyword evidence="6 8" id="KW-0012">Acyltransferase</keyword>
<dbReference type="InterPro" id="IPR020615">
    <property type="entry name" value="Thiolase_acyl_enz_int_AS"/>
</dbReference>
<reference evidence="12" key="1">
    <citation type="journal article" date="2018" name="Nat. Microbiol.">
        <title>Leveraging single-cell genomics to expand the fungal tree of life.</title>
        <authorList>
            <person name="Ahrendt S.R."/>
            <person name="Quandt C.A."/>
            <person name="Ciobanu D."/>
            <person name="Clum A."/>
            <person name="Salamov A."/>
            <person name="Andreopoulos B."/>
            <person name="Cheng J.F."/>
            <person name="Woyke T."/>
            <person name="Pelin A."/>
            <person name="Henrissat B."/>
            <person name="Reynolds N.K."/>
            <person name="Benny G.L."/>
            <person name="Smith M.E."/>
            <person name="James T.Y."/>
            <person name="Grigoriev I.V."/>
        </authorList>
    </citation>
    <scope>NUCLEOTIDE SEQUENCE [LARGE SCALE GENOMIC DNA]</scope>
</reference>
<feature type="active site" description="Proton acceptor" evidence="7">
    <location>
        <position position="380"/>
    </location>
</feature>
<comment type="similarity">
    <text evidence="1 8">Belongs to the thiolase-like superfamily. Thiolase family.</text>
</comment>
<evidence type="ECO:0000256" key="1">
    <source>
        <dbReference type="ARBA" id="ARBA00010982"/>
    </source>
</evidence>
<dbReference type="InterPro" id="IPR020616">
    <property type="entry name" value="Thiolase_N"/>
</dbReference>
<dbReference type="PIRSF" id="PIRSF000429">
    <property type="entry name" value="Ac-CoA_Ac_transf"/>
    <property type="match status" value="1"/>
</dbReference>
<evidence type="ECO:0000256" key="7">
    <source>
        <dbReference type="PIRSR" id="PIRSR000429-1"/>
    </source>
</evidence>
<sequence>MSPFRNAAQVFIASAARTPVGSFRGSLAKVTAPALGSVAARAAVERAGLSPSDVEEVFMGNVLSAGLGQAPARQVALGAGCPDTTEATTVNKVCASGMKAITLATQSLQLGVREVMLAGGMESMSNVPFYAPRGAIYGHQSLKDGIIHDGLWDVYNQVAMGVCAEDTAAKYGITREQQDAHAIASYQRAAAAWKAGKFQEEIVGVPIKGRGGKMSMVEGDEEYTKVFLEKIPSLKPVFLPEGGTVTAANASTLSDGASAVVLASGKAAQDHKLTPLAQIISYADAAGAPINFPTAPADAIRNALANAGLSKDKIDLWEINEAFSVVIRANEQLLELDPTKVNVSGGGVALGHPIGSSGARIVVTLTHLLKPGQYGCAAVCNGGGAATAVIIKRL</sequence>
<name>A0A4P9Y772_9FUNG</name>
<gene>
    <name evidence="11" type="ORF">BJ684DRAFT_22440</name>
</gene>
<evidence type="ECO:0000256" key="4">
    <source>
        <dbReference type="ARBA" id="ARBA00022723"/>
    </source>
</evidence>